<organism evidence="2 3">
    <name type="scientific">Hypsizygus marmoreus</name>
    <name type="common">White beech mushroom</name>
    <name type="synonym">Agaricus marmoreus</name>
    <dbReference type="NCBI Taxonomy" id="39966"/>
    <lineage>
        <taxon>Eukaryota</taxon>
        <taxon>Fungi</taxon>
        <taxon>Dikarya</taxon>
        <taxon>Basidiomycota</taxon>
        <taxon>Agaricomycotina</taxon>
        <taxon>Agaricomycetes</taxon>
        <taxon>Agaricomycetidae</taxon>
        <taxon>Agaricales</taxon>
        <taxon>Tricholomatineae</taxon>
        <taxon>Lyophyllaceae</taxon>
        <taxon>Hypsizygus</taxon>
    </lineage>
</organism>
<proteinExistence type="predicted"/>
<dbReference type="STRING" id="39966.A0A369JRT8"/>
<dbReference type="OrthoDB" id="247245at2759"/>
<evidence type="ECO:0000313" key="2">
    <source>
        <dbReference type="EMBL" id="RDB23085.1"/>
    </source>
</evidence>
<evidence type="ECO:0000256" key="1">
    <source>
        <dbReference type="SAM" id="Phobius"/>
    </source>
</evidence>
<sequence>MTQKFGYSDIIIDSSGTPQELDAPIDALLEKLGEDVGWLWLIGYLLPTVSLLSALWVLASRRFLKHKTRKSAANWVFAP</sequence>
<keyword evidence="3" id="KW-1185">Reference proteome</keyword>
<comment type="caution">
    <text evidence="2">The sequence shown here is derived from an EMBL/GenBank/DDBJ whole genome shotgun (WGS) entry which is preliminary data.</text>
</comment>
<protein>
    <submittedName>
        <fullName evidence="2">Uncharacterized protein</fullName>
    </submittedName>
</protein>
<keyword evidence="1" id="KW-0472">Membrane</keyword>
<keyword evidence="1" id="KW-1133">Transmembrane helix</keyword>
<accession>A0A369JRT8</accession>
<name>A0A369JRT8_HYPMA</name>
<reference evidence="2" key="1">
    <citation type="submission" date="2018-04" db="EMBL/GenBank/DDBJ databases">
        <title>Whole genome sequencing of Hypsizygus marmoreus.</title>
        <authorList>
            <person name="Choi I.-G."/>
            <person name="Min B."/>
            <person name="Kim J.-G."/>
            <person name="Kim S."/>
            <person name="Oh Y.-L."/>
            <person name="Kong W.-S."/>
            <person name="Park H."/>
            <person name="Jeong J."/>
            <person name="Song E.-S."/>
        </authorList>
    </citation>
    <scope>NUCLEOTIDE SEQUENCE [LARGE SCALE GENOMIC DNA]</scope>
    <source>
        <strain evidence="2">51987-8</strain>
    </source>
</reference>
<dbReference type="AlphaFoldDB" id="A0A369JRT8"/>
<gene>
    <name evidence="2" type="ORF">Hypma_009895</name>
</gene>
<dbReference type="InParanoid" id="A0A369JRT8"/>
<feature type="transmembrane region" description="Helical" evidence="1">
    <location>
        <begin position="38"/>
        <end position="59"/>
    </location>
</feature>
<keyword evidence="1" id="KW-0812">Transmembrane</keyword>
<evidence type="ECO:0000313" key="3">
    <source>
        <dbReference type="Proteomes" id="UP000076154"/>
    </source>
</evidence>
<dbReference type="Proteomes" id="UP000076154">
    <property type="component" value="Unassembled WGS sequence"/>
</dbReference>
<dbReference type="EMBL" id="LUEZ02000048">
    <property type="protein sequence ID" value="RDB23085.1"/>
    <property type="molecule type" value="Genomic_DNA"/>
</dbReference>